<reference evidence="2" key="1">
    <citation type="submission" date="2016-10" db="EMBL/GenBank/DDBJ databases">
        <authorList>
            <person name="Varghese N."/>
            <person name="Submissions S."/>
        </authorList>
    </citation>
    <scope>NUCLEOTIDE SEQUENCE [LARGE SCALE GENOMIC DNA]</scope>
    <source>
        <strain evidence="2">CGMCC 1.1761</strain>
    </source>
</reference>
<accession>A0A1G4ULT7</accession>
<protein>
    <recommendedName>
        <fullName evidence="3">Flagellar basal-body rod protein FlgF</fullName>
    </recommendedName>
</protein>
<dbReference type="AlphaFoldDB" id="A0A1G4ULT7"/>
<keyword evidence="2" id="KW-1185">Reference proteome</keyword>
<evidence type="ECO:0000313" key="1">
    <source>
        <dbReference type="EMBL" id="SCW94633.1"/>
    </source>
</evidence>
<dbReference type="InterPro" id="IPR023157">
    <property type="entry name" value="AGR-C-984p-like_sf"/>
</dbReference>
<dbReference type="Gene3D" id="1.10.3700.10">
    <property type="entry name" value="AGR C 984p-like"/>
    <property type="match status" value="1"/>
</dbReference>
<evidence type="ECO:0000313" key="2">
    <source>
        <dbReference type="Proteomes" id="UP000198889"/>
    </source>
</evidence>
<dbReference type="SUPFAM" id="SSF158837">
    <property type="entry name" value="AGR C 984p-like"/>
    <property type="match status" value="1"/>
</dbReference>
<gene>
    <name evidence="1" type="ORF">SAMN05660859_4119</name>
</gene>
<dbReference type="EMBL" id="FMTP01000009">
    <property type="protein sequence ID" value="SCW94633.1"/>
    <property type="molecule type" value="Genomic_DNA"/>
</dbReference>
<dbReference type="Pfam" id="PF06748">
    <property type="entry name" value="DUF1217"/>
    <property type="match status" value="1"/>
</dbReference>
<evidence type="ECO:0008006" key="3">
    <source>
        <dbReference type="Google" id="ProtNLM"/>
    </source>
</evidence>
<dbReference type="STRING" id="177413.SAMN05660859_4119"/>
<sequence length="254" mass="27953">MDTTFATYKSLTRNITRTLALKAAEPSVALETKHFLATIPKIKSVDDFLKNTRAFTYAMNAFGLGDMAYAKGYMRKVLTEGITDPKSFANRLNDERFVAFAKAFDFDSYGPLTTSRTAARQDVADAYVRQTLEVDAGAQNEGVRLALYFEREAPKVKSAYGLLADPALWKVLKTVYGFPTAMASAAIEKQAAAVTQRLDLADLQDPTKLDRLIRRFTARWDADQGFNSPVLALFNNNGVGSGMGMALLNLKYGG</sequence>
<proteinExistence type="predicted"/>
<dbReference type="RefSeq" id="WP_091443658.1">
    <property type="nucleotide sequence ID" value="NZ_FMTP01000009.1"/>
</dbReference>
<dbReference type="Proteomes" id="UP000198889">
    <property type="component" value="Unassembled WGS sequence"/>
</dbReference>
<organism evidence="1 2">
    <name type="scientific">Ancylobacter rudongensis</name>
    <dbReference type="NCBI Taxonomy" id="177413"/>
    <lineage>
        <taxon>Bacteria</taxon>
        <taxon>Pseudomonadati</taxon>
        <taxon>Pseudomonadota</taxon>
        <taxon>Alphaproteobacteria</taxon>
        <taxon>Hyphomicrobiales</taxon>
        <taxon>Xanthobacteraceae</taxon>
        <taxon>Ancylobacter</taxon>
    </lineage>
</organism>
<name>A0A1G4ULT7_9HYPH</name>
<dbReference type="InterPro" id="IPR010626">
    <property type="entry name" value="DUF1217"/>
</dbReference>